<dbReference type="Proteomes" id="UP000265703">
    <property type="component" value="Unassembled WGS sequence"/>
</dbReference>
<feature type="compositionally biased region" description="Basic and acidic residues" evidence="1">
    <location>
        <begin position="193"/>
        <end position="203"/>
    </location>
</feature>
<sequence>MVQVLVGWFAGYCGYHDFILPVSSFSCISLRSIFSLHLDDRPSTPAVSRPETPTFTQTANLTGVSDGYLRVISCKARKFNKLFGYEYDPVTLQKNNGIGWYMIERITCSADSISRLTNIQIRYIIDQTKSKTINNVNDRKDSENVNIVNDQDNSVIDSSDELSVEPWEDINEKELWGCEMPQSEEGSNIVQSRKYEDTSKDFDASDSSSDDEENKFEEEEEVPEDSDADEYYGGYYYGDGRFERKVSPVSA</sequence>
<organism evidence="2 3">
    <name type="scientific">Glomus cerebriforme</name>
    <dbReference type="NCBI Taxonomy" id="658196"/>
    <lineage>
        <taxon>Eukaryota</taxon>
        <taxon>Fungi</taxon>
        <taxon>Fungi incertae sedis</taxon>
        <taxon>Mucoromycota</taxon>
        <taxon>Glomeromycotina</taxon>
        <taxon>Glomeromycetes</taxon>
        <taxon>Glomerales</taxon>
        <taxon>Glomeraceae</taxon>
        <taxon>Glomus</taxon>
    </lineage>
</organism>
<reference evidence="2 3" key="1">
    <citation type="submission" date="2018-06" db="EMBL/GenBank/DDBJ databases">
        <title>Comparative genomics reveals the genomic features of Rhizophagus irregularis, R. cerebriforme, R. diaphanum and Gigaspora rosea, and their symbiotic lifestyle signature.</title>
        <authorList>
            <person name="Morin E."/>
            <person name="San Clemente H."/>
            <person name="Chen E.C.H."/>
            <person name="De La Providencia I."/>
            <person name="Hainaut M."/>
            <person name="Kuo A."/>
            <person name="Kohler A."/>
            <person name="Murat C."/>
            <person name="Tang N."/>
            <person name="Roy S."/>
            <person name="Loubradou J."/>
            <person name="Henrissat B."/>
            <person name="Grigoriev I.V."/>
            <person name="Corradi N."/>
            <person name="Roux C."/>
            <person name="Martin F.M."/>
        </authorList>
    </citation>
    <scope>NUCLEOTIDE SEQUENCE [LARGE SCALE GENOMIC DNA]</scope>
    <source>
        <strain evidence="2 3">DAOM 227022</strain>
    </source>
</reference>
<dbReference type="AlphaFoldDB" id="A0A397T4X7"/>
<keyword evidence="3" id="KW-1185">Reference proteome</keyword>
<feature type="region of interest" description="Disordered" evidence="1">
    <location>
        <begin position="178"/>
        <end position="240"/>
    </location>
</feature>
<comment type="caution">
    <text evidence="2">The sequence shown here is derived from an EMBL/GenBank/DDBJ whole genome shotgun (WGS) entry which is preliminary data.</text>
</comment>
<dbReference type="EMBL" id="QKYT01000128">
    <property type="protein sequence ID" value="RIA92379.1"/>
    <property type="molecule type" value="Genomic_DNA"/>
</dbReference>
<evidence type="ECO:0000313" key="2">
    <source>
        <dbReference type="EMBL" id="RIA92379.1"/>
    </source>
</evidence>
<evidence type="ECO:0000313" key="3">
    <source>
        <dbReference type="Proteomes" id="UP000265703"/>
    </source>
</evidence>
<name>A0A397T4X7_9GLOM</name>
<accession>A0A397T4X7</accession>
<feature type="compositionally biased region" description="Acidic residues" evidence="1">
    <location>
        <begin position="208"/>
        <end position="230"/>
    </location>
</feature>
<dbReference type="OrthoDB" id="2439648at2759"/>
<evidence type="ECO:0000256" key="1">
    <source>
        <dbReference type="SAM" id="MobiDB-lite"/>
    </source>
</evidence>
<gene>
    <name evidence="2" type="ORF">C1645_804697</name>
</gene>
<proteinExistence type="predicted"/>
<protein>
    <submittedName>
        <fullName evidence="2">Uncharacterized protein</fullName>
    </submittedName>
</protein>